<gene>
    <name evidence="2" type="ORF">R1sor_002797</name>
</gene>
<name>A0ABD3H376_9MARC</name>
<evidence type="ECO:0000313" key="3">
    <source>
        <dbReference type="Proteomes" id="UP001633002"/>
    </source>
</evidence>
<organism evidence="2 3">
    <name type="scientific">Riccia sorocarpa</name>
    <dbReference type="NCBI Taxonomy" id="122646"/>
    <lineage>
        <taxon>Eukaryota</taxon>
        <taxon>Viridiplantae</taxon>
        <taxon>Streptophyta</taxon>
        <taxon>Embryophyta</taxon>
        <taxon>Marchantiophyta</taxon>
        <taxon>Marchantiopsida</taxon>
        <taxon>Marchantiidae</taxon>
        <taxon>Marchantiales</taxon>
        <taxon>Ricciaceae</taxon>
        <taxon>Riccia</taxon>
    </lineage>
</organism>
<sequence length="437" mass="48481">MMAYENWPTPEDLDLDVELHNEPNCGWIIDYFKKIRSDFEILLRISYVDKDGTEKAKDLCTFCFVRPNDVGIEVWYEVLRNKQIRKSILSMSTLEIDDLVAKGEGGLQDVAPDLSENYMLEDGIRALRFKLLRYQKSKSCMWWFLEKCHKHEIDVKKLGKVHVSVIFKKTDKGFNFVMYMESKGMQVTAAEAGETSQPESSKKKKSKKTSEAEKPKKTKTKPVNTASDVEASKKTKSIQGTTASSGQTKGDTSTAHVPRTEAAPSNNPAGPSSPVIDPQPTDCNNIKPAGVGEGGSVDMSTLDDADKNKNQNEVAVMEVTDDEEEESSSKSRKCKAVAKFEKPIGFQPGQTVVGLDQEAKGVKMYLDPNNKTLLKTEFAELRKWFPLKDHLVHHSADRSRANNGVPAVQCSARGRDSKLDGCAWIVGVTSASKSCAV</sequence>
<dbReference type="AlphaFoldDB" id="A0ABD3H376"/>
<evidence type="ECO:0000313" key="2">
    <source>
        <dbReference type="EMBL" id="KAL3684775.1"/>
    </source>
</evidence>
<reference evidence="2 3" key="1">
    <citation type="submission" date="2024-09" db="EMBL/GenBank/DDBJ databases">
        <title>Chromosome-scale assembly of Riccia sorocarpa.</title>
        <authorList>
            <person name="Paukszto L."/>
        </authorList>
    </citation>
    <scope>NUCLEOTIDE SEQUENCE [LARGE SCALE GENOMIC DNA]</scope>
    <source>
        <strain evidence="2">LP-2024</strain>
        <tissue evidence="2">Aerial parts of the thallus</tissue>
    </source>
</reference>
<proteinExistence type="predicted"/>
<feature type="compositionally biased region" description="Polar residues" evidence="1">
    <location>
        <begin position="237"/>
        <end position="255"/>
    </location>
</feature>
<evidence type="ECO:0000256" key="1">
    <source>
        <dbReference type="SAM" id="MobiDB-lite"/>
    </source>
</evidence>
<comment type="caution">
    <text evidence="2">The sequence shown here is derived from an EMBL/GenBank/DDBJ whole genome shotgun (WGS) entry which is preliminary data.</text>
</comment>
<keyword evidence="3" id="KW-1185">Reference proteome</keyword>
<feature type="region of interest" description="Disordered" evidence="1">
    <location>
        <begin position="189"/>
        <end position="295"/>
    </location>
</feature>
<dbReference type="Proteomes" id="UP001633002">
    <property type="component" value="Unassembled WGS sequence"/>
</dbReference>
<feature type="compositionally biased region" description="Low complexity" evidence="1">
    <location>
        <begin position="262"/>
        <end position="274"/>
    </location>
</feature>
<dbReference type="EMBL" id="JBJQOH010000006">
    <property type="protein sequence ID" value="KAL3684775.1"/>
    <property type="molecule type" value="Genomic_DNA"/>
</dbReference>
<accession>A0ABD3H376</accession>
<protein>
    <submittedName>
        <fullName evidence="2">Uncharacterized protein</fullName>
    </submittedName>
</protein>